<protein>
    <recommendedName>
        <fullName evidence="7">Major facilitator superfamily (MFS) profile domain-containing protein</fullName>
    </recommendedName>
</protein>
<feature type="region of interest" description="Disordered" evidence="5">
    <location>
        <begin position="1"/>
        <end position="36"/>
    </location>
</feature>
<reference evidence="8 9" key="1">
    <citation type="submission" date="2024-01" db="EMBL/GenBank/DDBJ databases">
        <title>A draft genome for the cacao thread blight pathogen Marasmiellus scandens.</title>
        <authorList>
            <person name="Baruah I.K."/>
            <person name="Leung J."/>
            <person name="Bukari Y."/>
            <person name="Amoako-Attah I."/>
            <person name="Meinhardt L.W."/>
            <person name="Bailey B.A."/>
            <person name="Cohen S.P."/>
        </authorList>
    </citation>
    <scope>NUCLEOTIDE SEQUENCE [LARGE SCALE GENOMIC DNA]</scope>
    <source>
        <strain evidence="8 9">GH-19</strain>
    </source>
</reference>
<evidence type="ECO:0000313" key="9">
    <source>
        <dbReference type="Proteomes" id="UP001498398"/>
    </source>
</evidence>
<proteinExistence type="predicted"/>
<feature type="transmembrane region" description="Helical" evidence="6">
    <location>
        <begin position="208"/>
        <end position="232"/>
    </location>
</feature>
<feature type="transmembrane region" description="Helical" evidence="6">
    <location>
        <begin position="344"/>
        <end position="368"/>
    </location>
</feature>
<feature type="transmembrane region" description="Helical" evidence="6">
    <location>
        <begin position="318"/>
        <end position="338"/>
    </location>
</feature>
<evidence type="ECO:0000256" key="6">
    <source>
        <dbReference type="SAM" id="Phobius"/>
    </source>
</evidence>
<evidence type="ECO:0000256" key="4">
    <source>
        <dbReference type="ARBA" id="ARBA00023136"/>
    </source>
</evidence>
<keyword evidence="3 6" id="KW-1133">Transmembrane helix</keyword>
<dbReference type="CDD" id="cd17502">
    <property type="entry name" value="MFS_Azr1_MDR_like"/>
    <property type="match status" value="1"/>
</dbReference>
<feature type="compositionally biased region" description="Basic and acidic residues" evidence="5">
    <location>
        <begin position="1"/>
        <end position="10"/>
    </location>
</feature>
<dbReference type="PANTHER" id="PTHR23501">
    <property type="entry name" value="MAJOR FACILITATOR SUPERFAMILY"/>
    <property type="match status" value="1"/>
</dbReference>
<feature type="transmembrane region" description="Helical" evidence="6">
    <location>
        <begin position="253"/>
        <end position="273"/>
    </location>
</feature>
<evidence type="ECO:0000256" key="2">
    <source>
        <dbReference type="ARBA" id="ARBA00022692"/>
    </source>
</evidence>
<feature type="transmembrane region" description="Helical" evidence="6">
    <location>
        <begin position="462"/>
        <end position="481"/>
    </location>
</feature>
<keyword evidence="4 6" id="KW-0472">Membrane</keyword>
<evidence type="ECO:0000256" key="5">
    <source>
        <dbReference type="SAM" id="MobiDB-lite"/>
    </source>
</evidence>
<feature type="region of interest" description="Disordered" evidence="5">
    <location>
        <begin position="498"/>
        <end position="521"/>
    </location>
</feature>
<keyword evidence="2 6" id="KW-0812">Transmembrane</keyword>
<feature type="transmembrane region" description="Helical" evidence="6">
    <location>
        <begin position="288"/>
        <end position="311"/>
    </location>
</feature>
<dbReference type="SUPFAM" id="SSF103473">
    <property type="entry name" value="MFS general substrate transporter"/>
    <property type="match status" value="1"/>
</dbReference>
<dbReference type="InterPro" id="IPR020846">
    <property type="entry name" value="MFS_dom"/>
</dbReference>
<dbReference type="Proteomes" id="UP001498398">
    <property type="component" value="Unassembled WGS sequence"/>
</dbReference>
<evidence type="ECO:0000256" key="3">
    <source>
        <dbReference type="ARBA" id="ARBA00022989"/>
    </source>
</evidence>
<dbReference type="Pfam" id="PF07690">
    <property type="entry name" value="MFS_1"/>
    <property type="match status" value="1"/>
</dbReference>
<dbReference type="PANTHER" id="PTHR23501:SF189">
    <property type="entry name" value="DRUG TRANSPORTER, PUTATIVE (AFU_ORTHOLOGUE AFUA_4G03920)-RELATED"/>
    <property type="match status" value="1"/>
</dbReference>
<organism evidence="8 9">
    <name type="scientific">Marasmiellus scandens</name>
    <dbReference type="NCBI Taxonomy" id="2682957"/>
    <lineage>
        <taxon>Eukaryota</taxon>
        <taxon>Fungi</taxon>
        <taxon>Dikarya</taxon>
        <taxon>Basidiomycota</taxon>
        <taxon>Agaricomycotina</taxon>
        <taxon>Agaricomycetes</taxon>
        <taxon>Agaricomycetidae</taxon>
        <taxon>Agaricales</taxon>
        <taxon>Marasmiineae</taxon>
        <taxon>Omphalotaceae</taxon>
        <taxon>Marasmiellus</taxon>
    </lineage>
</organism>
<evidence type="ECO:0000313" key="8">
    <source>
        <dbReference type="EMBL" id="KAK7451001.1"/>
    </source>
</evidence>
<accession>A0ABR1J7K5</accession>
<feature type="transmembrane region" description="Helical" evidence="6">
    <location>
        <begin position="85"/>
        <end position="104"/>
    </location>
</feature>
<feature type="domain" description="Major facilitator superfamily (MFS) profile" evidence="7">
    <location>
        <begin position="51"/>
        <end position="485"/>
    </location>
</feature>
<dbReference type="Gene3D" id="1.20.1250.20">
    <property type="entry name" value="MFS general substrate transporter like domains"/>
    <property type="match status" value="1"/>
</dbReference>
<comment type="caution">
    <text evidence="8">The sequence shown here is derived from an EMBL/GenBank/DDBJ whole genome shotgun (WGS) entry which is preliminary data.</text>
</comment>
<keyword evidence="9" id="KW-1185">Reference proteome</keyword>
<dbReference type="EMBL" id="JBANRG010000032">
    <property type="protein sequence ID" value="KAK7451001.1"/>
    <property type="molecule type" value="Genomic_DNA"/>
</dbReference>
<comment type="subcellular location">
    <subcellularLocation>
        <location evidence="1">Membrane</location>
        <topology evidence="1">Multi-pass membrane protein</topology>
    </subcellularLocation>
</comment>
<dbReference type="PROSITE" id="PS50850">
    <property type="entry name" value="MFS"/>
    <property type="match status" value="1"/>
</dbReference>
<evidence type="ECO:0000259" key="7">
    <source>
        <dbReference type="PROSITE" id="PS50850"/>
    </source>
</evidence>
<feature type="transmembrane region" description="Helical" evidence="6">
    <location>
        <begin position="48"/>
        <end position="73"/>
    </location>
</feature>
<dbReference type="InterPro" id="IPR011701">
    <property type="entry name" value="MFS"/>
</dbReference>
<name>A0ABR1J7K5_9AGAR</name>
<gene>
    <name evidence="8" type="ORF">VKT23_012678</name>
</gene>
<sequence>MSGSSEEHPLPDLGASLAAAPEAPVPSHSKKDEPQLTDQTNLLPVKQVVTVFLSLSLIALTISLDSTVVATSLSTVSAVFNAGSVSSWVPSAYLLTSTAFQPLYGRFSDIFGRKSTLFFAMALFVIGNLIAGFSKSIIQVIVFRGIAGAGGGGLVSVLQIIISDIVSLRDRGKYIGIAGVFAATGNCVGPVMGGALAQKVDWRGGVTFPWGSAVVIAPLISGFFVMALFCLWEWRKARLPIVPMYIFKHKTVSGVYIVMFVNGFVFYAALYYIPQFFQVALDYSPTRAGVFLIPILIGLISSTLIAGLVVSHTGRYRAIVYCGFALSAIACGCISIFTETTSRAVMVVLMLLAGIGNGAAMQTTTVAAQASVPRKDMSVVTAFRNFIRNLGGAFALPVASALVNNALRTSMHQLGLPDSAISIVIDDPTILSNTTASSALGISPDTASFILNRGYTIGFRDLFFLNAALSVLATIVTVTMIEHKELLRGDEDELKKKALKEMTKEKDSTQEPASERADGIL</sequence>
<feature type="transmembrane region" description="Helical" evidence="6">
    <location>
        <begin position="116"/>
        <end position="134"/>
    </location>
</feature>
<feature type="transmembrane region" description="Helical" evidence="6">
    <location>
        <begin position="140"/>
        <end position="162"/>
    </location>
</feature>
<dbReference type="InterPro" id="IPR036259">
    <property type="entry name" value="MFS_trans_sf"/>
</dbReference>
<evidence type="ECO:0000256" key="1">
    <source>
        <dbReference type="ARBA" id="ARBA00004141"/>
    </source>
</evidence>